<keyword evidence="2" id="KW-1133">Transmembrane helix</keyword>
<evidence type="ECO:0000256" key="1">
    <source>
        <dbReference type="SAM" id="MobiDB-lite"/>
    </source>
</evidence>
<sequence length="330" mass="33019">MPAPDHRSPADQPPTPSSAEPVRAGLRALGALISFAGGLFLAVQGRINGELGRALGDGFLAALVSFGGGLLLLLLAVPTTRRGREGLARLRSALREGRIRWWQCVGGACGAFLVSTQGLTVSVLGVALFTVAVVAAQTVSSLFVDRAGIGPAGPRPLTTPRVAGAALAVAAVVVAVSDDLGTPANLWPALLPALAGIGLGWQQAVNGLVREASRSTPVTTMVNFLTGTVVLLVVCAVDLALSGAPTTAPGEPWLYVGGALGIVTISTAVLAVRWTGVLLLGMSQVAGQLVGALAVDVVVPTAGQPLAAVTVVGTALTLLAVVVAALPSRG</sequence>
<evidence type="ECO:0008006" key="5">
    <source>
        <dbReference type="Google" id="ProtNLM"/>
    </source>
</evidence>
<dbReference type="AlphaFoldDB" id="C6WLR3"/>
<dbReference type="KEGG" id="ami:Amir_6497"/>
<feature type="transmembrane region" description="Helical" evidence="2">
    <location>
        <begin position="277"/>
        <end position="299"/>
    </location>
</feature>
<dbReference type="RefSeq" id="WP_015805181.1">
    <property type="nucleotide sequence ID" value="NC_013093.1"/>
</dbReference>
<feature type="transmembrane region" description="Helical" evidence="2">
    <location>
        <begin position="253"/>
        <end position="272"/>
    </location>
</feature>
<dbReference type="eggNOG" id="COG3238">
    <property type="taxonomic scope" value="Bacteria"/>
</dbReference>
<dbReference type="EMBL" id="CP001630">
    <property type="protein sequence ID" value="ACU40298.1"/>
    <property type="molecule type" value="Genomic_DNA"/>
</dbReference>
<protein>
    <recommendedName>
        <fullName evidence="5">Transporter family-2 protein</fullName>
    </recommendedName>
</protein>
<proteinExistence type="predicted"/>
<feature type="transmembrane region" description="Helical" evidence="2">
    <location>
        <begin position="59"/>
        <end position="78"/>
    </location>
</feature>
<feature type="transmembrane region" description="Helical" evidence="2">
    <location>
        <begin position="28"/>
        <end position="47"/>
    </location>
</feature>
<feature type="transmembrane region" description="Helical" evidence="2">
    <location>
        <begin position="305"/>
        <end position="326"/>
    </location>
</feature>
<gene>
    <name evidence="3" type="ordered locus">Amir_6497</name>
</gene>
<feature type="region of interest" description="Disordered" evidence="1">
    <location>
        <begin position="1"/>
        <end position="20"/>
    </location>
</feature>
<dbReference type="InterPro" id="IPR006750">
    <property type="entry name" value="YdcZ"/>
</dbReference>
<organism evidence="3 4">
    <name type="scientific">Actinosynnema mirum (strain ATCC 29888 / DSM 43827 / JCM 3225 / NBRC 14064 / NCIMB 13271 / NRRL B-12336 / IMRU 3971 / 101)</name>
    <dbReference type="NCBI Taxonomy" id="446462"/>
    <lineage>
        <taxon>Bacteria</taxon>
        <taxon>Bacillati</taxon>
        <taxon>Actinomycetota</taxon>
        <taxon>Actinomycetes</taxon>
        <taxon>Pseudonocardiales</taxon>
        <taxon>Pseudonocardiaceae</taxon>
        <taxon>Actinosynnema</taxon>
    </lineage>
</organism>
<keyword evidence="2" id="KW-0472">Membrane</keyword>
<dbReference type="HOGENOM" id="CLU_072587_0_0_11"/>
<feature type="transmembrane region" description="Helical" evidence="2">
    <location>
        <begin position="221"/>
        <end position="241"/>
    </location>
</feature>
<dbReference type="PANTHER" id="PTHR34821:SF2">
    <property type="entry name" value="INNER MEMBRANE PROTEIN YDCZ"/>
    <property type="match status" value="1"/>
</dbReference>
<name>C6WLR3_ACTMD</name>
<dbReference type="PANTHER" id="PTHR34821">
    <property type="entry name" value="INNER MEMBRANE PROTEIN YDCZ"/>
    <property type="match status" value="1"/>
</dbReference>
<dbReference type="Pfam" id="PF04657">
    <property type="entry name" value="DMT_YdcZ"/>
    <property type="match status" value="2"/>
</dbReference>
<dbReference type="STRING" id="446462.Amir_6497"/>
<evidence type="ECO:0000313" key="3">
    <source>
        <dbReference type="EMBL" id="ACU40298.1"/>
    </source>
</evidence>
<feature type="transmembrane region" description="Helical" evidence="2">
    <location>
        <begin position="156"/>
        <end position="177"/>
    </location>
</feature>
<evidence type="ECO:0000313" key="4">
    <source>
        <dbReference type="Proteomes" id="UP000002213"/>
    </source>
</evidence>
<feature type="transmembrane region" description="Helical" evidence="2">
    <location>
        <begin position="189"/>
        <end position="209"/>
    </location>
</feature>
<feature type="transmembrane region" description="Helical" evidence="2">
    <location>
        <begin position="123"/>
        <end position="144"/>
    </location>
</feature>
<keyword evidence="2" id="KW-0812">Transmembrane</keyword>
<accession>C6WLR3</accession>
<evidence type="ECO:0000256" key="2">
    <source>
        <dbReference type="SAM" id="Phobius"/>
    </source>
</evidence>
<dbReference type="Proteomes" id="UP000002213">
    <property type="component" value="Chromosome"/>
</dbReference>
<keyword evidence="4" id="KW-1185">Reference proteome</keyword>
<reference evidence="3 4" key="1">
    <citation type="journal article" date="2009" name="Stand. Genomic Sci.">
        <title>Complete genome sequence of Actinosynnema mirum type strain (101).</title>
        <authorList>
            <person name="Land M."/>
            <person name="Lapidus A."/>
            <person name="Mayilraj S."/>
            <person name="Chen F."/>
            <person name="Copeland A."/>
            <person name="Del Rio T.G."/>
            <person name="Nolan M."/>
            <person name="Lucas S."/>
            <person name="Tice H."/>
            <person name="Cheng J.F."/>
            <person name="Chertkov O."/>
            <person name="Bruce D."/>
            <person name="Goodwin L."/>
            <person name="Pitluck S."/>
            <person name="Rohde M."/>
            <person name="Goker M."/>
            <person name="Pati A."/>
            <person name="Ivanova N."/>
            <person name="Mavromatis K."/>
            <person name="Chen A."/>
            <person name="Palaniappan K."/>
            <person name="Hauser L."/>
            <person name="Chang Y.J."/>
            <person name="Jeffries C.C."/>
            <person name="Brettin T."/>
            <person name="Detter J.C."/>
            <person name="Han C."/>
            <person name="Chain P."/>
            <person name="Tindall B.J."/>
            <person name="Bristow J."/>
            <person name="Eisen J.A."/>
            <person name="Markowitz V."/>
            <person name="Hugenholtz P."/>
            <person name="Kyrpides N.C."/>
            <person name="Klenk H.P."/>
        </authorList>
    </citation>
    <scope>NUCLEOTIDE SEQUENCE [LARGE SCALE GENOMIC DNA]</scope>
    <source>
        <strain evidence="4">ATCC 29888 / DSM 43827 / JCM 3225 / NBRC 14064 / NCIMB 13271 / NRRL B-12336 / IMRU 3971 / 101</strain>
    </source>
</reference>
<dbReference type="GO" id="GO:0005886">
    <property type="term" value="C:plasma membrane"/>
    <property type="evidence" value="ECO:0007669"/>
    <property type="project" value="TreeGrafter"/>
</dbReference>